<evidence type="ECO:0000313" key="2">
    <source>
        <dbReference type="Proteomes" id="UP000027986"/>
    </source>
</evidence>
<keyword evidence="2" id="KW-1185">Reference proteome</keyword>
<protein>
    <submittedName>
        <fullName evidence="1">Uncharacterized protein</fullName>
    </submittedName>
</protein>
<organism evidence="1 2">
    <name type="scientific">Dermacoccus nishinomiyaensis</name>
    <dbReference type="NCBI Taxonomy" id="1274"/>
    <lineage>
        <taxon>Bacteria</taxon>
        <taxon>Bacillati</taxon>
        <taxon>Actinomycetota</taxon>
        <taxon>Actinomycetes</taxon>
        <taxon>Micrococcales</taxon>
        <taxon>Dermacoccaceae</taxon>
        <taxon>Dermacoccus</taxon>
    </lineage>
</organism>
<dbReference type="HOGENOM" id="CLU_1616318_0_0_11"/>
<proteinExistence type="predicted"/>
<accession>A0A075JBN8</accession>
<dbReference type="EMBL" id="CP008889">
    <property type="protein sequence ID" value="AIF39676.1"/>
    <property type="molecule type" value="Genomic_DNA"/>
</dbReference>
<sequence>MVIVITLGIALALVAIFGGPKDVRLKADMGTYSLMNCGPNEGKTSPAEIVANTDSHAASIVNVTVGGGSTKVRVADFAAIDAGRAHGRFEPEAAMSVGAARLPAVSHPREILPGHQALVEVLLTSSVPSAHANGYDITIKDGPYTHVVHGETSAGLTCTGQQPH</sequence>
<dbReference type="KEGG" id="dni:HX89_00155"/>
<evidence type="ECO:0000313" key="1">
    <source>
        <dbReference type="EMBL" id="AIF39676.1"/>
    </source>
</evidence>
<name>A0A075JBN8_9MICO</name>
<dbReference type="AlphaFoldDB" id="A0A075JBN8"/>
<reference evidence="1 2" key="1">
    <citation type="submission" date="2014-07" db="EMBL/GenBank/DDBJ databases">
        <title>Genome Sequencing of Dermacoccus nishinomiyaensis.</title>
        <authorList>
            <person name="Hong K.W."/>
            <person name="Chan K.G."/>
        </authorList>
    </citation>
    <scope>NUCLEOTIDE SEQUENCE [LARGE SCALE GENOMIC DNA]</scope>
    <source>
        <strain evidence="1 2">M25</strain>
    </source>
</reference>
<gene>
    <name evidence="1" type="ORF">HX89_00155</name>
</gene>
<dbReference type="Proteomes" id="UP000027986">
    <property type="component" value="Chromosome"/>
</dbReference>